<dbReference type="EMBL" id="LR862133">
    <property type="protein sequence ID" value="CAD1839102.1"/>
    <property type="molecule type" value="Genomic_DNA"/>
</dbReference>
<feature type="compositionally biased region" description="Basic and acidic residues" evidence="1">
    <location>
        <begin position="1"/>
        <end position="29"/>
    </location>
</feature>
<protein>
    <submittedName>
        <fullName evidence="2">Uncharacterized protein</fullName>
    </submittedName>
</protein>
<evidence type="ECO:0000313" key="2">
    <source>
        <dbReference type="EMBL" id="CAD1839102.1"/>
    </source>
</evidence>
<feature type="compositionally biased region" description="Basic and acidic residues" evidence="1">
    <location>
        <begin position="36"/>
        <end position="62"/>
    </location>
</feature>
<dbReference type="AlphaFoldDB" id="A0A6V7Q7J6"/>
<sequence length="120" mass="14319">MERQEKDKDKDKDKDRDKDRSRTPSEKSQKLIQAYHNDKLGENNRKDSEVKDSSKFTDELGQRIRDEEKGAAERMVVNNNFTSSTQRGFEISVLLLIRRRKGFREIKWSQILWDLLCKEE</sequence>
<feature type="region of interest" description="Disordered" evidence="1">
    <location>
        <begin position="1"/>
        <end position="62"/>
    </location>
</feature>
<organism evidence="2">
    <name type="scientific">Ananas comosus var. bracteatus</name>
    <name type="common">red pineapple</name>
    <dbReference type="NCBI Taxonomy" id="296719"/>
    <lineage>
        <taxon>Eukaryota</taxon>
        <taxon>Viridiplantae</taxon>
        <taxon>Streptophyta</taxon>
        <taxon>Embryophyta</taxon>
        <taxon>Tracheophyta</taxon>
        <taxon>Spermatophyta</taxon>
        <taxon>Magnoliopsida</taxon>
        <taxon>Liliopsida</taxon>
        <taxon>Poales</taxon>
        <taxon>Bromeliaceae</taxon>
        <taxon>Bromelioideae</taxon>
        <taxon>Ananas</taxon>
    </lineage>
</organism>
<gene>
    <name evidence="2" type="ORF">CB5_LOCUS22313</name>
</gene>
<accession>A0A6V7Q7J6</accession>
<name>A0A6V7Q7J6_ANACO</name>
<reference evidence="2" key="1">
    <citation type="submission" date="2020-07" db="EMBL/GenBank/DDBJ databases">
        <authorList>
            <person name="Lin J."/>
        </authorList>
    </citation>
    <scope>NUCLEOTIDE SEQUENCE</scope>
</reference>
<evidence type="ECO:0000256" key="1">
    <source>
        <dbReference type="SAM" id="MobiDB-lite"/>
    </source>
</evidence>
<proteinExistence type="predicted"/>